<dbReference type="InterPro" id="IPR003847">
    <property type="entry name" value="Put_antitoxin"/>
</dbReference>
<dbReference type="Pfam" id="PF02697">
    <property type="entry name" value="VAPB_antitox"/>
    <property type="match status" value="1"/>
</dbReference>
<dbReference type="Proteomes" id="UP000653099">
    <property type="component" value="Unassembled WGS sequence"/>
</dbReference>
<reference evidence="2" key="2">
    <citation type="submission" date="2020-09" db="EMBL/GenBank/DDBJ databases">
        <authorList>
            <person name="Sun Q."/>
            <person name="Ohkuma M."/>
        </authorList>
    </citation>
    <scope>NUCLEOTIDE SEQUENCE</scope>
    <source>
        <strain evidence="2">JCM 14359</strain>
    </source>
</reference>
<evidence type="ECO:0008006" key="4">
    <source>
        <dbReference type="Google" id="ProtNLM"/>
    </source>
</evidence>
<evidence type="ECO:0000313" key="2">
    <source>
        <dbReference type="EMBL" id="GGI95861.1"/>
    </source>
</evidence>
<sequence>MRPWECLRALAAIVIIDYLKVSCSTQFTYQFENITVYCMAMKTISLDEEAYKRLKAHKREGESFSEVVKRLASERSWTEVTGILSDTDADTLEEVIESGRERSRDRRD</sequence>
<reference evidence="2" key="1">
    <citation type="journal article" date="2014" name="Int. J. Syst. Evol. Microbiol.">
        <title>Complete genome sequence of Corynebacterium casei LMG S-19264T (=DSM 44701T), isolated from a smear-ripened cheese.</title>
        <authorList>
            <consortium name="US DOE Joint Genome Institute (JGI-PGF)"/>
            <person name="Walter F."/>
            <person name="Albersmeier A."/>
            <person name="Kalinowski J."/>
            <person name="Ruckert C."/>
        </authorList>
    </citation>
    <scope>NUCLEOTIDE SEQUENCE</scope>
    <source>
        <strain evidence="2">JCM 14359</strain>
    </source>
</reference>
<proteinExistence type="predicted"/>
<dbReference type="AlphaFoldDB" id="A0A830EP21"/>
<comment type="caution">
    <text evidence="2">The sequence shown here is derived from an EMBL/GenBank/DDBJ whole genome shotgun (WGS) entry which is preliminary data.</text>
</comment>
<protein>
    <recommendedName>
        <fullName evidence="4">Antitoxin</fullName>
    </recommendedName>
</protein>
<evidence type="ECO:0000313" key="3">
    <source>
        <dbReference type="Proteomes" id="UP000653099"/>
    </source>
</evidence>
<keyword evidence="1" id="KW-1277">Toxin-antitoxin system</keyword>
<keyword evidence="3" id="KW-1185">Reference proteome</keyword>
<dbReference type="EMBL" id="BMOC01000001">
    <property type="protein sequence ID" value="GGI95861.1"/>
    <property type="molecule type" value="Genomic_DNA"/>
</dbReference>
<name>A0A830EP21_9EURY</name>
<evidence type="ECO:0000256" key="1">
    <source>
        <dbReference type="ARBA" id="ARBA00022649"/>
    </source>
</evidence>
<accession>A0A830EP21</accession>
<organism evidence="2 3">
    <name type="scientific">Halobellus salinus</name>
    <dbReference type="NCBI Taxonomy" id="931585"/>
    <lineage>
        <taxon>Archaea</taxon>
        <taxon>Methanobacteriati</taxon>
        <taxon>Methanobacteriota</taxon>
        <taxon>Stenosarchaea group</taxon>
        <taxon>Halobacteria</taxon>
        <taxon>Halobacteriales</taxon>
        <taxon>Haloferacaceae</taxon>
        <taxon>Halobellus</taxon>
    </lineage>
</organism>
<gene>
    <name evidence="2" type="ORF">GCM10008995_02410</name>
</gene>